<reference evidence="3 4" key="1">
    <citation type="submission" date="2021-01" db="EMBL/GenBank/DDBJ databases">
        <title>Genome seq and assembly of Nocardiodes sp. G10.</title>
        <authorList>
            <person name="Chhetri G."/>
        </authorList>
    </citation>
    <scope>NUCLEOTIDE SEQUENCE [LARGE SCALE GENOMIC DNA]</scope>
    <source>
        <strain evidence="3 4">G10</strain>
    </source>
</reference>
<accession>A0ABS1LAZ7</accession>
<dbReference type="NCBIfam" id="NF038128">
    <property type="entry name" value="choice_anch_J"/>
    <property type="match status" value="1"/>
</dbReference>
<evidence type="ECO:0000313" key="3">
    <source>
        <dbReference type="EMBL" id="MBL0747711.1"/>
    </source>
</evidence>
<name>A0ABS1LAZ7_9ACTN</name>
<evidence type="ECO:0000313" key="4">
    <source>
        <dbReference type="Proteomes" id="UP000636918"/>
    </source>
</evidence>
<keyword evidence="4" id="KW-1185">Reference proteome</keyword>
<keyword evidence="2" id="KW-0732">Signal</keyword>
<evidence type="ECO:0000256" key="1">
    <source>
        <dbReference type="SAM" id="Coils"/>
    </source>
</evidence>
<dbReference type="EMBL" id="JAERSG010000002">
    <property type="protein sequence ID" value="MBL0747711.1"/>
    <property type="molecule type" value="Genomic_DNA"/>
</dbReference>
<dbReference type="Gene3D" id="1.20.120.330">
    <property type="entry name" value="Nucleotidyltransferases domain 2"/>
    <property type="match status" value="1"/>
</dbReference>
<feature type="coiled-coil region" evidence="1">
    <location>
        <begin position="237"/>
        <end position="305"/>
    </location>
</feature>
<proteinExistence type="predicted"/>
<gene>
    <name evidence="3" type="ORF">JI751_08825</name>
</gene>
<comment type="caution">
    <text evidence="3">The sequence shown here is derived from an EMBL/GenBank/DDBJ whole genome shotgun (WGS) entry which is preliminary data.</text>
</comment>
<protein>
    <submittedName>
        <fullName evidence="3">Choice-of-anchor J domain-containing protein</fullName>
    </submittedName>
</protein>
<dbReference type="Gene3D" id="2.60.120.200">
    <property type="match status" value="1"/>
</dbReference>
<dbReference type="Proteomes" id="UP000636918">
    <property type="component" value="Unassembled WGS sequence"/>
</dbReference>
<feature type="signal peptide" evidence="2">
    <location>
        <begin position="1"/>
        <end position="28"/>
    </location>
</feature>
<sequence>MFRRTSRLAVFGLVAGALAVTTTTPAQAASYTEGFDNVAALTSWKVVNLSNPDQPVAATSWQQGDPANFPAQSGAENSYIGVSYEAGFPDASAWLISPQQTSLSSTDALNFWTRVEGSTYPDRIEVRMSTNGSCNPGTTTDGVGDFTTLLGAINPDQVVNGYPTVWTQYNLPLTGLSTTNVSGCVAFRYYVKDTQRNGLYVGIDSVAFTDNASTACTTAQASATSAQATVTSATSTLTAANQTVTTAKKVLKKAKKKLKKARKADAPEKKIKKLKKKVKKAKKALKRARAKAATATTALTNAQAALAAAQASTTSSCP</sequence>
<evidence type="ECO:0000256" key="2">
    <source>
        <dbReference type="SAM" id="SignalP"/>
    </source>
</evidence>
<dbReference type="RefSeq" id="WP_201935547.1">
    <property type="nucleotide sequence ID" value="NZ_JAERSG010000002.1"/>
</dbReference>
<feature type="chain" id="PRO_5047014548" evidence="2">
    <location>
        <begin position="29"/>
        <end position="318"/>
    </location>
</feature>
<keyword evidence="1" id="KW-0175">Coiled coil</keyword>
<organism evidence="3 4">
    <name type="scientific">Nocardioides baculatus</name>
    <dbReference type="NCBI Taxonomy" id="2801337"/>
    <lineage>
        <taxon>Bacteria</taxon>
        <taxon>Bacillati</taxon>
        <taxon>Actinomycetota</taxon>
        <taxon>Actinomycetes</taxon>
        <taxon>Propionibacteriales</taxon>
        <taxon>Nocardioidaceae</taxon>
        <taxon>Nocardioides</taxon>
    </lineage>
</organism>